<keyword evidence="1" id="KW-0472">Membrane</keyword>
<evidence type="ECO:0000256" key="1">
    <source>
        <dbReference type="SAM" id="Phobius"/>
    </source>
</evidence>
<keyword evidence="1" id="KW-0812">Transmembrane</keyword>
<feature type="transmembrane region" description="Helical" evidence="1">
    <location>
        <begin position="53"/>
        <end position="77"/>
    </location>
</feature>
<keyword evidence="3" id="KW-1185">Reference proteome</keyword>
<evidence type="ECO:0000313" key="2">
    <source>
        <dbReference type="EMBL" id="MBB4136047.1"/>
    </source>
</evidence>
<organism evidence="2 3">
    <name type="scientific">Gordonia humi</name>
    <dbReference type="NCBI Taxonomy" id="686429"/>
    <lineage>
        <taxon>Bacteria</taxon>
        <taxon>Bacillati</taxon>
        <taxon>Actinomycetota</taxon>
        <taxon>Actinomycetes</taxon>
        <taxon>Mycobacteriales</taxon>
        <taxon>Gordoniaceae</taxon>
        <taxon>Gordonia</taxon>
    </lineage>
</organism>
<reference evidence="2 3" key="1">
    <citation type="submission" date="2020-08" db="EMBL/GenBank/DDBJ databases">
        <title>Sequencing the genomes of 1000 actinobacteria strains.</title>
        <authorList>
            <person name="Klenk H.-P."/>
        </authorList>
    </citation>
    <scope>NUCLEOTIDE SEQUENCE [LARGE SCALE GENOMIC DNA]</scope>
    <source>
        <strain evidence="2 3">DSM 45298</strain>
    </source>
</reference>
<dbReference type="Proteomes" id="UP000551501">
    <property type="component" value="Unassembled WGS sequence"/>
</dbReference>
<protein>
    <submittedName>
        <fullName evidence="2">Uncharacterized protein</fullName>
    </submittedName>
</protein>
<dbReference type="RefSeq" id="WP_183371032.1">
    <property type="nucleotide sequence ID" value="NZ_BAABHL010000040.1"/>
</dbReference>
<keyword evidence="1" id="KW-1133">Transmembrane helix</keyword>
<accession>A0A840F951</accession>
<proteinExistence type="predicted"/>
<feature type="transmembrane region" description="Helical" evidence="1">
    <location>
        <begin position="89"/>
        <end position="110"/>
    </location>
</feature>
<feature type="transmembrane region" description="Helical" evidence="1">
    <location>
        <begin position="12"/>
        <end position="32"/>
    </location>
</feature>
<comment type="caution">
    <text evidence="2">The sequence shown here is derived from an EMBL/GenBank/DDBJ whole genome shotgun (WGS) entry which is preliminary data.</text>
</comment>
<evidence type="ECO:0000313" key="3">
    <source>
        <dbReference type="Proteomes" id="UP000551501"/>
    </source>
</evidence>
<sequence>MPRPRTPSPVTTAAVTGWTALIVALAVQALLVHRQDEWNAQVRADHCRHLPDLPAAAVYGVVSTVFAVAAAAAFGRWLWLISHGPPGRWWTAAMPIAGVLALLVLAMFILQAFSAPTEARYGTDGSGTPCGVV</sequence>
<dbReference type="EMBL" id="JACIFP010000001">
    <property type="protein sequence ID" value="MBB4136047.1"/>
    <property type="molecule type" value="Genomic_DNA"/>
</dbReference>
<gene>
    <name evidence="2" type="ORF">BKA16_002599</name>
</gene>
<name>A0A840F951_9ACTN</name>
<dbReference type="AlphaFoldDB" id="A0A840F951"/>